<proteinExistence type="inferred from homology"/>
<sequence>MTKQKSINNNKKRTNTMKRKLQLLTGIGCLCLCFLSCSQPPYKNPALSPEERANDLVGRLTLEEKAALMQNTSPAIPRLGIKAYDWWNEALHGVGRAGLATVFPQAIGMGASFNNELLYDVFTAISDEARAKNTEFSKEGGLKRYQGLTMWTPNINIFRDPRWGRGQETYGEDPYLTSQMGMAVVRGLQGPEGEKYDKLHACAKHYAVHSGPEWNRHSFNAENIDPRDLWETYLPAFKDLVQKAHVKEVMCAYNRFEGEPCCGSNRLLMHILRDEWGYKEIVVSDCWAISDFYNKGAHETDPDKQHASAKAVLSGTDIECGDSYGSLPEAVKEGLIDEKQIDISLKRLMKARFELGEMDEPSQVSWAQIPYSVVDSKEHRELALRMARESLVLLQNNQSLLPLNKNLKVAVVGPNANDSVMQWGNYNGFPSHTITLLEGIREYLPESQIIYEPGCDLTSDVTLQSVFQQCSMDGKQGFSAKYWNNTKQEGTPDATNHISTPFHFITTDATTFAAGINLQDFSASYESVFRPVKSEDIAFRFQTQGITKLSINGKEVAAGMNFKNNAKVYTLQAEAGKEYHIKIDFTFRNRDAALDFDMGREVPVDLKQTVNKVKEADVIIFAGGISPAVEGEEMHVNIPGFKGGDRETIELPSIQSRLLAELKKAGKKIVFVNFSGSAIALTPESKTCDAILQAWYPGQAGGTAIANVLFGDYNPAGRLPVTFYKSTSQLPGFEDYSMKERTYRYMTEAPLFPFGHGLSYTTFRYGDASLNTQEVKDGEQTILTIPVSNVGEYDGEEVVQVYLRRPGDKEGPSHALRAFKRANIAKGATSNVTVSLSKEDFEWFDTETNTMRPIEGDYEILYGGTSELKQLKAIPVIVK</sequence>
<dbReference type="Gene3D" id="2.60.40.10">
    <property type="entry name" value="Immunoglobulins"/>
    <property type="match status" value="1"/>
</dbReference>
<dbReference type="EMBL" id="FQZN01000001">
    <property type="protein sequence ID" value="SHI33550.1"/>
    <property type="molecule type" value="Genomic_DNA"/>
</dbReference>
<dbReference type="InterPro" id="IPR054850">
    <property type="entry name" value="Xylosidase_Xyl3A"/>
</dbReference>
<evidence type="ECO:0000256" key="3">
    <source>
        <dbReference type="ARBA" id="ARBA00022801"/>
    </source>
</evidence>
<dbReference type="PRINTS" id="PR00133">
    <property type="entry name" value="GLHYDRLASE3"/>
</dbReference>
<dbReference type="SUPFAM" id="SSF56988">
    <property type="entry name" value="Anthrax protective antigen"/>
    <property type="match status" value="1"/>
</dbReference>
<evidence type="ECO:0000259" key="4">
    <source>
        <dbReference type="PROSITE" id="PS51820"/>
    </source>
</evidence>
<keyword evidence="6" id="KW-1185">Reference proteome</keyword>
<dbReference type="eggNOG" id="COG1472">
    <property type="taxonomic scope" value="Bacteria"/>
</dbReference>
<dbReference type="InterPro" id="IPR001764">
    <property type="entry name" value="Glyco_hydro_3_N"/>
</dbReference>
<dbReference type="Pfam" id="PF00933">
    <property type="entry name" value="Glyco_hydro_3"/>
    <property type="match status" value="1"/>
</dbReference>
<dbReference type="Pfam" id="PF01915">
    <property type="entry name" value="Glyco_hydro_3_C"/>
    <property type="match status" value="1"/>
</dbReference>
<dbReference type="SUPFAM" id="SSF52279">
    <property type="entry name" value="Beta-D-glucan exohydrolase, C-terminal domain"/>
    <property type="match status" value="1"/>
</dbReference>
<dbReference type="SMART" id="SM00758">
    <property type="entry name" value="PA14"/>
    <property type="match status" value="1"/>
</dbReference>
<dbReference type="GO" id="GO:0046556">
    <property type="term" value="F:alpha-L-arabinofuranosidase activity"/>
    <property type="evidence" value="ECO:0007669"/>
    <property type="project" value="TreeGrafter"/>
</dbReference>
<organism evidence="5 6">
    <name type="scientific">Bacteroides stercorirosoris</name>
    <dbReference type="NCBI Taxonomy" id="871324"/>
    <lineage>
        <taxon>Bacteria</taxon>
        <taxon>Pseudomonadati</taxon>
        <taxon>Bacteroidota</taxon>
        <taxon>Bacteroidia</taxon>
        <taxon>Bacteroidales</taxon>
        <taxon>Bacteroidaceae</taxon>
        <taxon>Bacteroides</taxon>
    </lineage>
</organism>
<protein>
    <submittedName>
        <fullName evidence="5">Beta-glucosidase</fullName>
    </submittedName>
</protein>
<dbReference type="InterPro" id="IPR026891">
    <property type="entry name" value="Fn3-like"/>
</dbReference>
<dbReference type="GO" id="GO:0045493">
    <property type="term" value="P:xylan catabolic process"/>
    <property type="evidence" value="ECO:0007669"/>
    <property type="project" value="InterPro"/>
</dbReference>
<dbReference type="SMART" id="SM01217">
    <property type="entry name" value="Fn3_like"/>
    <property type="match status" value="1"/>
</dbReference>
<comment type="similarity">
    <text evidence="1">Belongs to the glycosyl hydrolase 3 family.</text>
</comment>
<dbReference type="GO" id="GO:0031222">
    <property type="term" value="P:arabinan catabolic process"/>
    <property type="evidence" value="ECO:0007669"/>
    <property type="project" value="TreeGrafter"/>
</dbReference>
<dbReference type="InterPro" id="IPR044993">
    <property type="entry name" value="BXL"/>
</dbReference>
<dbReference type="Proteomes" id="UP000184192">
    <property type="component" value="Unassembled WGS sequence"/>
</dbReference>
<name>A0A1M6AAS3_9BACE</name>
<dbReference type="Pfam" id="PF07691">
    <property type="entry name" value="PA14"/>
    <property type="match status" value="1"/>
</dbReference>
<dbReference type="PANTHER" id="PTHR42721:SF3">
    <property type="entry name" value="BETA-D-XYLOSIDASE 5-RELATED"/>
    <property type="match status" value="1"/>
</dbReference>
<keyword evidence="2" id="KW-0732">Signal</keyword>
<keyword evidence="3" id="KW-0378">Hydrolase</keyword>
<dbReference type="PROSITE" id="PS51820">
    <property type="entry name" value="PA14"/>
    <property type="match status" value="1"/>
</dbReference>
<feature type="domain" description="PA14" evidence="4">
    <location>
        <begin position="473"/>
        <end position="614"/>
    </location>
</feature>
<dbReference type="InterPro" id="IPR036881">
    <property type="entry name" value="Glyco_hydro_3_C_sf"/>
</dbReference>
<dbReference type="InterPro" id="IPR036962">
    <property type="entry name" value="Glyco_hydro_3_N_sf"/>
</dbReference>
<dbReference type="PANTHER" id="PTHR42721">
    <property type="entry name" value="SUGAR HYDROLASE-RELATED"/>
    <property type="match status" value="1"/>
</dbReference>
<evidence type="ECO:0000313" key="5">
    <source>
        <dbReference type="EMBL" id="SHI33550.1"/>
    </source>
</evidence>
<dbReference type="InterPro" id="IPR002772">
    <property type="entry name" value="Glyco_hydro_3_C"/>
</dbReference>
<evidence type="ECO:0000256" key="2">
    <source>
        <dbReference type="ARBA" id="ARBA00022729"/>
    </source>
</evidence>
<dbReference type="InterPro" id="IPR013783">
    <property type="entry name" value="Ig-like_fold"/>
</dbReference>
<dbReference type="Gene3D" id="3.20.20.300">
    <property type="entry name" value="Glycoside hydrolase, family 3, N-terminal domain"/>
    <property type="match status" value="1"/>
</dbReference>
<accession>A0A1M6AAS3</accession>
<dbReference type="NCBIfam" id="NF041776">
    <property type="entry name" value="xylosidase_Xyl3A"/>
    <property type="match status" value="1"/>
</dbReference>
<dbReference type="Gene3D" id="3.40.50.1700">
    <property type="entry name" value="Glycoside hydrolase family 3 C-terminal domain"/>
    <property type="match status" value="2"/>
</dbReference>
<dbReference type="InterPro" id="IPR017853">
    <property type="entry name" value="GH"/>
</dbReference>
<dbReference type="Pfam" id="PF14310">
    <property type="entry name" value="Fn3-like"/>
    <property type="match status" value="1"/>
</dbReference>
<dbReference type="InterPro" id="IPR037524">
    <property type="entry name" value="PA14/GLEYA"/>
</dbReference>
<dbReference type="SUPFAM" id="SSF51445">
    <property type="entry name" value="(Trans)glycosidases"/>
    <property type="match status" value="1"/>
</dbReference>
<evidence type="ECO:0000256" key="1">
    <source>
        <dbReference type="ARBA" id="ARBA00005336"/>
    </source>
</evidence>
<reference evidence="6" key="1">
    <citation type="submission" date="2016-11" db="EMBL/GenBank/DDBJ databases">
        <authorList>
            <person name="Varghese N."/>
            <person name="Submissions S."/>
        </authorList>
    </citation>
    <scope>NUCLEOTIDE SEQUENCE [LARGE SCALE GENOMIC DNA]</scope>
    <source>
        <strain evidence="6">DSM 26884</strain>
    </source>
</reference>
<dbReference type="AlphaFoldDB" id="A0A1M6AAS3"/>
<dbReference type="GO" id="GO:0009044">
    <property type="term" value="F:xylan 1,4-beta-xylosidase activity"/>
    <property type="evidence" value="ECO:0007669"/>
    <property type="project" value="InterPro"/>
</dbReference>
<evidence type="ECO:0000313" key="6">
    <source>
        <dbReference type="Proteomes" id="UP000184192"/>
    </source>
</evidence>
<dbReference type="InterPro" id="IPR011658">
    <property type="entry name" value="PA14_dom"/>
</dbReference>
<gene>
    <name evidence="5" type="ORF">SAMN05444350_101149</name>
</gene>